<evidence type="ECO:0000313" key="1">
    <source>
        <dbReference type="EMBL" id="PJA15703.1"/>
    </source>
</evidence>
<reference evidence="2" key="1">
    <citation type="submission" date="2017-09" db="EMBL/GenBank/DDBJ databases">
        <title>Depth-based differentiation of microbial function through sediment-hosted aquifers and enrichment of novel symbionts in the deep terrestrial subsurface.</title>
        <authorList>
            <person name="Probst A.J."/>
            <person name="Ladd B."/>
            <person name="Jarett J.K."/>
            <person name="Geller-Mcgrath D.E."/>
            <person name="Sieber C.M.K."/>
            <person name="Emerson J.B."/>
            <person name="Anantharaman K."/>
            <person name="Thomas B.C."/>
            <person name="Malmstrom R."/>
            <person name="Stieglmeier M."/>
            <person name="Klingl A."/>
            <person name="Woyke T."/>
            <person name="Ryan C.M."/>
            <person name="Banfield J.F."/>
        </authorList>
    </citation>
    <scope>NUCLEOTIDE SEQUENCE [LARGE SCALE GENOMIC DNA]</scope>
</reference>
<dbReference type="AlphaFoldDB" id="A0A2M7W332"/>
<gene>
    <name evidence="1" type="ORF">COX64_00425</name>
</gene>
<dbReference type="EMBL" id="PFQB01000010">
    <property type="protein sequence ID" value="PJA15703.1"/>
    <property type="molecule type" value="Genomic_DNA"/>
</dbReference>
<dbReference type="Proteomes" id="UP000228952">
    <property type="component" value="Unassembled WGS sequence"/>
</dbReference>
<organism evidence="1 2">
    <name type="scientific">Candidatus Dojkabacteria bacterium CG_4_10_14_0_2_um_filter_Dojkabacteria_WS6_41_15</name>
    <dbReference type="NCBI Taxonomy" id="2014249"/>
    <lineage>
        <taxon>Bacteria</taxon>
        <taxon>Candidatus Dojkabacteria</taxon>
    </lineage>
</organism>
<accession>A0A2M7W332</accession>
<name>A0A2M7W332_9BACT</name>
<evidence type="ECO:0000313" key="2">
    <source>
        <dbReference type="Proteomes" id="UP000228952"/>
    </source>
</evidence>
<proteinExistence type="predicted"/>
<comment type="caution">
    <text evidence="1">The sequence shown here is derived from an EMBL/GenBank/DDBJ whole genome shotgun (WGS) entry which is preliminary data.</text>
</comment>
<protein>
    <submittedName>
        <fullName evidence="1">Uncharacterized protein</fullName>
    </submittedName>
</protein>
<sequence>MASLRPNSFHLNLEPNTQARSAIRSLKQGGSLAIDAKKQTCTRFSPENKVVNDGQGKEVLTCLAKQGNTAIFRREIGVVESGYSSFELRPAAGRDAKRTTIDYLIVDFQHKEMVTITPVVHGGDTFVLLANGIYRAVSKTLANPVRYSFAGIKMRVVTCTDGNSAYVTSNNNLIMVITEDIATMKRNHGSYLSSPSFVNPGNPSKSAAQWRHIVGIGGKTYKDKALVDAWTLAEQEGFSMYVQSE</sequence>